<comment type="caution">
    <text evidence="1">The sequence shown here is derived from an EMBL/GenBank/DDBJ whole genome shotgun (WGS) entry which is preliminary data.</text>
</comment>
<dbReference type="EMBL" id="BQXH01000003">
    <property type="protein sequence ID" value="GKS80728.1"/>
    <property type="molecule type" value="Genomic_DNA"/>
</dbReference>
<name>A0ABQ5JFU6_9LACO</name>
<sequence length="102" mass="11519">MRFNNNVKFYSDEAEHYDPTSGEWVGGEKLIAEVIANVTDLGTNRSVALYGDVNIQAYVIRTINPIDYNWSYCTIDGGNTQYIANTKRVPLKNNTLIVGERK</sequence>
<accession>A0ABQ5JFU6</accession>
<gene>
    <name evidence="1" type="ORF">LPAF129_04130</name>
</gene>
<protein>
    <recommendedName>
        <fullName evidence="3">Phage protein</fullName>
    </recommendedName>
</protein>
<organism evidence="1 2">
    <name type="scientific">Ligilactobacillus pabuli</name>
    <dbReference type="NCBI Taxonomy" id="2886039"/>
    <lineage>
        <taxon>Bacteria</taxon>
        <taxon>Bacillati</taxon>
        <taxon>Bacillota</taxon>
        <taxon>Bacilli</taxon>
        <taxon>Lactobacillales</taxon>
        <taxon>Lactobacillaceae</taxon>
        <taxon>Ligilactobacillus</taxon>
    </lineage>
</organism>
<evidence type="ECO:0008006" key="3">
    <source>
        <dbReference type="Google" id="ProtNLM"/>
    </source>
</evidence>
<dbReference type="Proteomes" id="UP001055149">
    <property type="component" value="Unassembled WGS sequence"/>
</dbReference>
<evidence type="ECO:0000313" key="2">
    <source>
        <dbReference type="Proteomes" id="UP001055149"/>
    </source>
</evidence>
<reference evidence="1" key="1">
    <citation type="journal article" date="2022" name="Int. J. Syst. Evol. Microbiol.">
        <title>A novel species of lactic acid bacteria, Ligilactobacillus pabuli sp. nov., isolated from alfalfa silage.</title>
        <authorList>
            <person name="Tohno M."/>
            <person name="Tanizawa Y."/>
            <person name="Sawada H."/>
            <person name="Sakamoto M."/>
            <person name="Ohkuma M."/>
            <person name="Kobayashi H."/>
        </authorList>
    </citation>
    <scope>NUCLEOTIDE SEQUENCE</scope>
    <source>
        <strain evidence="1">AF129</strain>
    </source>
</reference>
<keyword evidence="2" id="KW-1185">Reference proteome</keyword>
<evidence type="ECO:0000313" key="1">
    <source>
        <dbReference type="EMBL" id="GKS80728.1"/>
    </source>
</evidence>
<proteinExistence type="predicted"/>
<dbReference type="RefSeq" id="WP_244054505.1">
    <property type="nucleotide sequence ID" value="NZ_BQXH01000003.1"/>
</dbReference>